<evidence type="ECO:0000313" key="6">
    <source>
        <dbReference type="EMBL" id="MCW9713154.1"/>
    </source>
</evidence>
<feature type="domain" description="Iron-binding zinc finger CDGSH type" evidence="5">
    <location>
        <begin position="100"/>
        <end position="137"/>
    </location>
</feature>
<dbReference type="SUPFAM" id="SSF54862">
    <property type="entry name" value="4Fe-4S ferredoxins"/>
    <property type="match status" value="1"/>
</dbReference>
<evidence type="ECO:0000256" key="4">
    <source>
        <dbReference type="ARBA" id="ARBA00023014"/>
    </source>
</evidence>
<dbReference type="SMART" id="SM00704">
    <property type="entry name" value="ZnF_CDGSH"/>
    <property type="match status" value="2"/>
</dbReference>
<sequence length="218" mass="24340">MKLNIHNYETDDITVEYDQERCIHAAECVKNLPSVFNPDKRPWIQPENATITQIKRVVQSCPTGALKYRDADSEEQPEPQNAIIISPDGPVYFRGNIEVRNAEGETVLKDTRMALCRCGQSDNKPLCDNSHRDILFEAPAAFDPEKLESPTEEKEDSENPLIIKLMKNGPALIEGEYQVFSITAQPVSSTKNIALCRCGQSSAKPFCDGTHKEVGFKG</sequence>
<evidence type="ECO:0000256" key="3">
    <source>
        <dbReference type="ARBA" id="ARBA00023004"/>
    </source>
</evidence>
<dbReference type="Gene3D" id="3.40.5.90">
    <property type="entry name" value="CDGSH iron-sulfur domain, mitoNEET-type"/>
    <property type="match status" value="2"/>
</dbReference>
<dbReference type="InterPro" id="IPR052950">
    <property type="entry name" value="CISD"/>
</dbReference>
<dbReference type="Proteomes" id="UP001207337">
    <property type="component" value="Unassembled WGS sequence"/>
</dbReference>
<feature type="domain" description="Iron-binding zinc finger CDGSH type" evidence="5">
    <location>
        <begin position="168"/>
        <end position="217"/>
    </location>
</feature>
<comment type="caution">
    <text evidence="6">The sequence shown here is derived from an EMBL/GenBank/DDBJ whole genome shotgun (WGS) entry which is preliminary data.</text>
</comment>
<proteinExistence type="predicted"/>
<gene>
    <name evidence="6" type="ORF">LQ318_09580</name>
</gene>
<keyword evidence="2" id="KW-0479">Metal-binding</keyword>
<dbReference type="InterPro" id="IPR018967">
    <property type="entry name" value="FeS-contain_CDGSH-typ"/>
</dbReference>
<keyword evidence="3" id="KW-0408">Iron</keyword>
<evidence type="ECO:0000259" key="5">
    <source>
        <dbReference type="SMART" id="SM00704"/>
    </source>
</evidence>
<reference evidence="6 7" key="1">
    <citation type="submission" date="2021-11" db="EMBL/GenBank/DDBJ databases">
        <title>Aliifidinibius sp. nov., a new bacterium isolated from saline soil.</title>
        <authorList>
            <person name="Galisteo C."/>
            <person name="De La Haba R."/>
            <person name="Sanchez-Porro C."/>
            <person name="Ventosa A."/>
        </authorList>
    </citation>
    <scope>NUCLEOTIDE SEQUENCE [LARGE SCALE GENOMIC DNA]</scope>
    <source>
        <strain evidence="6 7">KACC 190600</strain>
    </source>
</reference>
<protein>
    <submittedName>
        <fullName evidence="6">CDGSH iron-sulfur domain-containing protein</fullName>
    </submittedName>
</protein>
<keyword evidence="7" id="KW-1185">Reference proteome</keyword>
<dbReference type="InterPro" id="IPR010693">
    <property type="entry name" value="Divergent_4Fe-4S_mono-cluster"/>
</dbReference>
<evidence type="ECO:0000256" key="1">
    <source>
        <dbReference type="ARBA" id="ARBA00022714"/>
    </source>
</evidence>
<dbReference type="EMBL" id="JAJNDC010000002">
    <property type="protein sequence ID" value="MCW9713154.1"/>
    <property type="molecule type" value="Genomic_DNA"/>
</dbReference>
<keyword evidence="1" id="KW-0001">2Fe-2S</keyword>
<dbReference type="InterPro" id="IPR042216">
    <property type="entry name" value="MitoNEET_CISD"/>
</dbReference>
<dbReference type="RefSeq" id="WP_265789677.1">
    <property type="nucleotide sequence ID" value="NZ_BAABRS010000002.1"/>
</dbReference>
<organism evidence="6 7">
    <name type="scientific">Fodinibius salicampi</name>
    <dbReference type="NCBI Taxonomy" id="1920655"/>
    <lineage>
        <taxon>Bacteria</taxon>
        <taxon>Pseudomonadati</taxon>
        <taxon>Balneolota</taxon>
        <taxon>Balneolia</taxon>
        <taxon>Balneolales</taxon>
        <taxon>Balneolaceae</taxon>
        <taxon>Fodinibius</taxon>
    </lineage>
</organism>
<keyword evidence="4" id="KW-0411">Iron-sulfur</keyword>
<dbReference type="Pfam" id="PF09360">
    <property type="entry name" value="zf-CDGSH"/>
    <property type="match status" value="2"/>
</dbReference>
<dbReference type="PANTHER" id="PTHR46491:SF3">
    <property type="entry name" value="CDGSH IRON-SULFUR DOMAIN-CONTAINING PROTEIN 3, MITOCHONDRIAL"/>
    <property type="match status" value="1"/>
</dbReference>
<dbReference type="PANTHER" id="PTHR46491">
    <property type="entry name" value="CDGSH IRON SULFUR DOMAIN PROTEIN HOMOLOG"/>
    <property type="match status" value="1"/>
</dbReference>
<evidence type="ECO:0000313" key="7">
    <source>
        <dbReference type="Proteomes" id="UP001207337"/>
    </source>
</evidence>
<dbReference type="Pfam" id="PF06902">
    <property type="entry name" value="Fer4_19"/>
    <property type="match status" value="1"/>
</dbReference>
<dbReference type="Gene3D" id="3.30.70.20">
    <property type="match status" value="1"/>
</dbReference>
<evidence type="ECO:0000256" key="2">
    <source>
        <dbReference type="ARBA" id="ARBA00022723"/>
    </source>
</evidence>
<accession>A0ABT3PZ90</accession>
<name>A0ABT3PZ90_9BACT</name>